<dbReference type="EMBL" id="GL988041">
    <property type="protein sequence ID" value="EGS21697.1"/>
    <property type="molecule type" value="Genomic_DNA"/>
</dbReference>
<keyword evidence="3" id="KW-1185">Reference proteome</keyword>
<dbReference type="OMA" id="NKPTGFE"/>
<proteinExistence type="predicted"/>
<feature type="compositionally biased region" description="Acidic residues" evidence="1">
    <location>
        <begin position="459"/>
        <end position="470"/>
    </location>
</feature>
<evidence type="ECO:0000313" key="3">
    <source>
        <dbReference type="Proteomes" id="UP000008066"/>
    </source>
</evidence>
<dbReference type="OrthoDB" id="435402at2759"/>
<dbReference type="AlphaFoldDB" id="G0S6Z9"/>
<dbReference type="KEGG" id="cthr:CTHT_0035630"/>
<sequence length="470" mass="52970">MISSAEPTEQQLDDIKEMATVQGTTQQILMGPKPTGEATSKDGKKKKSRRSKKRASGFEEYYCDPPITPEEHAEEKNVLYPPHRPFVDRIEECIQRFRARRRLDNRREHIFSQYLMLGGIDATVRQFQSSREITDETMEITGKSLVREMTADDVINRAGEGAYNHRFYNPRYPEHWDVDFSGIVAGFFSERFRAICGTDVGVLADAADVITNFLNYVDSHDVCPEYREDVRNARKVCKQAREELPAIWEAVSLLPGEFNTALSTLYCCDEEVGSSLGPSGLCTTNRKQAEIYKAATITIILGPDYAKGTGEWFVTDTVEQDFEICEIKSPSTAALANYKRLNDYFKERLADSVSEIKPCGTMVVQPVSVRDGWDNSASETVMLKGAGRSFFILEQDILDKLGVGMKLKMEVCTLNVGLKFIKSITDIRPTFYVFLPQELMFGYKDPAPNKRPAPSIHDDEADDDAGDNDD</sequence>
<evidence type="ECO:0000256" key="1">
    <source>
        <dbReference type="SAM" id="MobiDB-lite"/>
    </source>
</evidence>
<name>G0S6Z9_CHATD</name>
<dbReference type="STRING" id="759272.G0S6Z9"/>
<dbReference type="Pfam" id="PF09692">
    <property type="entry name" value="Arb1"/>
    <property type="match status" value="1"/>
</dbReference>
<dbReference type="GeneID" id="18257601"/>
<dbReference type="GO" id="GO:0033167">
    <property type="term" value="C:ARC complex"/>
    <property type="evidence" value="ECO:0007669"/>
    <property type="project" value="InterPro"/>
</dbReference>
<dbReference type="RefSeq" id="XP_006693993.1">
    <property type="nucleotide sequence ID" value="XM_006693930.1"/>
</dbReference>
<gene>
    <name evidence="2" type="ORF">CTHT_0035630</name>
</gene>
<accession>G0S6Z9</accession>
<protein>
    <submittedName>
        <fullName evidence="2">Uncharacterized protein</fullName>
    </submittedName>
</protein>
<dbReference type="InterPro" id="IPR018606">
    <property type="entry name" value="Arb1"/>
</dbReference>
<organism evidence="3">
    <name type="scientific">Chaetomium thermophilum (strain DSM 1495 / CBS 144.50 / IMI 039719)</name>
    <name type="common">Thermochaetoides thermophila</name>
    <dbReference type="NCBI Taxonomy" id="759272"/>
    <lineage>
        <taxon>Eukaryota</taxon>
        <taxon>Fungi</taxon>
        <taxon>Dikarya</taxon>
        <taxon>Ascomycota</taxon>
        <taxon>Pezizomycotina</taxon>
        <taxon>Sordariomycetes</taxon>
        <taxon>Sordariomycetidae</taxon>
        <taxon>Sordariales</taxon>
        <taxon>Chaetomiaceae</taxon>
        <taxon>Thermochaetoides</taxon>
    </lineage>
</organism>
<evidence type="ECO:0000313" key="2">
    <source>
        <dbReference type="EMBL" id="EGS21697.1"/>
    </source>
</evidence>
<dbReference type="HOGENOM" id="CLU_023193_2_0_1"/>
<dbReference type="GO" id="GO:0031047">
    <property type="term" value="P:regulatory ncRNA-mediated gene silencing"/>
    <property type="evidence" value="ECO:0007669"/>
    <property type="project" value="InterPro"/>
</dbReference>
<dbReference type="Proteomes" id="UP000008066">
    <property type="component" value="Unassembled WGS sequence"/>
</dbReference>
<feature type="region of interest" description="Disordered" evidence="1">
    <location>
        <begin position="445"/>
        <end position="470"/>
    </location>
</feature>
<reference evidence="2 3" key="1">
    <citation type="journal article" date="2011" name="Cell">
        <title>Insight into structure and assembly of the nuclear pore complex by utilizing the genome of a eukaryotic thermophile.</title>
        <authorList>
            <person name="Amlacher S."/>
            <person name="Sarges P."/>
            <person name="Flemming D."/>
            <person name="van Noort V."/>
            <person name="Kunze R."/>
            <person name="Devos D.P."/>
            <person name="Arumugam M."/>
            <person name="Bork P."/>
            <person name="Hurt E."/>
        </authorList>
    </citation>
    <scope>NUCLEOTIDE SEQUENCE [LARGE SCALE GENOMIC DNA]</scope>
    <source>
        <strain evidence="3">DSM 1495 / CBS 144.50 / IMI 039719</strain>
    </source>
</reference>
<feature type="region of interest" description="Disordered" evidence="1">
    <location>
        <begin position="25"/>
        <end position="58"/>
    </location>
</feature>
<dbReference type="eggNOG" id="ENOG502S1Z5">
    <property type="taxonomic scope" value="Eukaryota"/>
</dbReference>
<feature type="compositionally biased region" description="Basic residues" evidence="1">
    <location>
        <begin position="43"/>
        <end position="55"/>
    </location>
</feature>